<evidence type="ECO:0000313" key="1">
    <source>
        <dbReference type="EMBL" id="KAL2619916.1"/>
    </source>
</evidence>
<proteinExistence type="predicted"/>
<evidence type="ECO:0000313" key="2">
    <source>
        <dbReference type="Proteomes" id="UP001605036"/>
    </source>
</evidence>
<accession>A0ABD1XZJ3</accession>
<keyword evidence="2" id="KW-1185">Reference proteome</keyword>
<comment type="caution">
    <text evidence="1">The sequence shown here is derived from an EMBL/GenBank/DDBJ whole genome shotgun (WGS) entry which is preliminary data.</text>
</comment>
<gene>
    <name evidence="1" type="ORF">R1flu_000121</name>
</gene>
<sequence length="68" mass="7629">MLPDSRLSFRNPPAHQLLAVEEVIPQEKVFLTSRNGTNDLLKVNLYLHLVWTGATSELLGCKGGRIRN</sequence>
<protein>
    <submittedName>
        <fullName evidence="1">Uncharacterized protein</fullName>
    </submittedName>
</protein>
<reference evidence="1 2" key="1">
    <citation type="submission" date="2024-09" db="EMBL/GenBank/DDBJ databases">
        <title>Chromosome-scale assembly of Riccia fluitans.</title>
        <authorList>
            <person name="Paukszto L."/>
            <person name="Sawicki J."/>
            <person name="Karawczyk K."/>
            <person name="Piernik-Szablinska J."/>
            <person name="Szczecinska M."/>
            <person name="Mazdziarz M."/>
        </authorList>
    </citation>
    <scope>NUCLEOTIDE SEQUENCE [LARGE SCALE GENOMIC DNA]</scope>
    <source>
        <strain evidence="1">Rf_01</strain>
        <tissue evidence="1">Aerial parts of the thallus</tissue>
    </source>
</reference>
<name>A0ABD1XZJ3_9MARC</name>
<dbReference type="AlphaFoldDB" id="A0ABD1XZJ3"/>
<dbReference type="EMBL" id="JBHFFA010000006">
    <property type="protein sequence ID" value="KAL2619916.1"/>
    <property type="molecule type" value="Genomic_DNA"/>
</dbReference>
<dbReference type="Proteomes" id="UP001605036">
    <property type="component" value="Unassembled WGS sequence"/>
</dbReference>
<organism evidence="1 2">
    <name type="scientific">Riccia fluitans</name>
    <dbReference type="NCBI Taxonomy" id="41844"/>
    <lineage>
        <taxon>Eukaryota</taxon>
        <taxon>Viridiplantae</taxon>
        <taxon>Streptophyta</taxon>
        <taxon>Embryophyta</taxon>
        <taxon>Marchantiophyta</taxon>
        <taxon>Marchantiopsida</taxon>
        <taxon>Marchantiidae</taxon>
        <taxon>Marchantiales</taxon>
        <taxon>Ricciaceae</taxon>
        <taxon>Riccia</taxon>
    </lineage>
</organism>